<reference evidence="5" key="1">
    <citation type="submission" date="2016-11" db="EMBL/GenBank/DDBJ databases">
        <authorList>
            <person name="Varghese N."/>
            <person name="Submissions S."/>
        </authorList>
    </citation>
    <scope>NUCLEOTIDE SEQUENCE [LARGE SCALE GENOMIC DNA]</scope>
    <source>
        <strain evidence="5">DSM 100564</strain>
    </source>
</reference>
<dbReference type="RefSeq" id="WP_073254259.1">
    <property type="nucleotide sequence ID" value="NZ_FQZQ01000017.1"/>
</dbReference>
<dbReference type="PANTHER" id="PTHR43072">
    <property type="entry name" value="N-ACETYLTRANSFERASE"/>
    <property type="match status" value="1"/>
</dbReference>
<evidence type="ECO:0000256" key="2">
    <source>
        <dbReference type="ARBA" id="ARBA00023315"/>
    </source>
</evidence>
<proteinExistence type="predicted"/>
<dbReference type="InterPro" id="IPR016181">
    <property type="entry name" value="Acyl_CoA_acyltransferase"/>
</dbReference>
<evidence type="ECO:0000313" key="4">
    <source>
        <dbReference type="EMBL" id="SHK01219.1"/>
    </source>
</evidence>
<dbReference type="OrthoDB" id="5459937at2"/>
<sequence>MIIRPAKGSDARAITAIWNQEIIEGVSTFNSQEKSVSSVCDAILSRPNAFLVAESDGVVAGFATYSQFRAGVGYAHSVEHTVYLAAEYRGQGGGRALMAGLEKVAKEAGVHVVVAGIGGENLSGIAFHKALGFVETGRMPQTGRKFDRWMDLVLMQKIL</sequence>
<keyword evidence="5" id="KW-1185">Reference proteome</keyword>
<dbReference type="InterPro" id="IPR000182">
    <property type="entry name" value="GNAT_dom"/>
</dbReference>
<gene>
    <name evidence="4" type="ORF">SAMN05444000_11720</name>
</gene>
<feature type="domain" description="N-acetyltransferase" evidence="3">
    <location>
        <begin position="1"/>
        <end position="159"/>
    </location>
</feature>
<keyword evidence="2" id="KW-0012">Acyltransferase</keyword>
<dbReference type="EMBL" id="FQZQ01000017">
    <property type="protein sequence ID" value="SHK01219.1"/>
    <property type="molecule type" value="Genomic_DNA"/>
</dbReference>
<dbReference type="PROSITE" id="PS51186">
    <property type="entry name" value="GNAT"/>
    <property type="match status" value="1"/>
</dbReference>
<dbReference type="SUPFAM" id="SSF55729">
    <property type="entry name" value="Acyl-CoA N-acyltransferases (Nat)"/>
    <property type="match status" value="1"/>
</dbReference>
<organism evidence="4 5">
    <name type="scientific">Shimia gijangensis</name>
    <dbReference type="NCBI Taxonomy" id="1470563"/>
    <lineage>
        <taxon>Bacteria</taxon>
        <taxon>Pseudomonadati</taxon>
        <taxon>Pseudomonadota</taxon>
        <taxon>Alphaproteobacteria</taxon>
        <taxon>Rhodobacterales</taxon>
        <taxon>Roseobacteraceae</taxon>
    </lineage>
</organism>
<name>A0A1M6NZQ6_9RHOB</name>
<dbReference type="Gene3D" id="3.40.630.30">
    <property type="match status" value="1"/>
</dbReference>
<evidence type="ECO:0000256" key="1">
    <source>
        <dbReference type="ARBA" id="ARBA00022679"/>
    </source>
</evidence>
<keyword evidence="1 4" id="KW-0808">Transferase</keyword>
<dbReference type="GO" id="GO:0016747">
    <property type="term" value="F:acyltransferase activity, transferring groups other than amino-acyl groups"/>
    <property type="evidence" value="ECO:0007669"/>
    <property type="project" value="InterPro"/>
</dbReference>
<dbReference type="STRING" id="1470563.SAMN05444000_11720"/>
<accession>A0A1M6NZQ6</accession>
<dbReference type="Pfam" id="PF00583">
    <property type="entry name" value="Acetyltransf_1"/>
    <property type="match status" value="1"/>
</dbReference>
<dbReference type="AlphaFoldDB" id="A0A1M6NZQ6"/>
<evidence type="ECO:0000259" key="3">
    <source>
        <dbReference type="PROSITE" id="PS51186"/>
    </source>
</evidence>
<dbReference type="PANTHER" id="PTHR43072:SF23">
    <property type="entry name" value="UPF0039 PROTEIN C11D3.02C"/>
    <property type="match status" value="1"/>
</dbReference>
<evidence type="ECO:0000313" key="5">
    <source>
        <dbReference type="Proteomes" id="UP000183982"/>
    </source>
</evidence>
<dbReference type="Proteomes" id="UP000183982">
    <property type="component" value="Unassembled WGS sequence"/>
</dbReference>
<protein>
    <submittedName>
        <fullName evidence="4">Phosphinothricin acetyltransferase</fullName>
    </submittedName>
</protein>
<dbReference type="CDD" id="cd04301">
    <property type="entry name" value="NAT_SF"/>
    <property type="match status" value="1"/>
</dbReference>